<dbReference type="EMBL" id="BAABDC010000011">
    <property type="protein sequence ID" value="GAA3720571.1"/>
    <property type="molecule type" value="Genomic_DNA"/>
</dbReference>
<proteinExistence type="predicted"/>
<evidence type="ECO:0000313" key="1">
    <source>
        <dbReference type="EMBL" id="GAA3720571.1"/>
    </source>
</evidence>
<comment type="caution">
    <text evidence="1">The sequence shown here is derived from an EMBL/GenBank/DDBJ whole genome shotgun (WGS) entry which is preliminary data.</text>
</comment>
<dbReference type="Proteomes" id="UP001501468">
    <property type="component" value="Unassembled WGS sequence"/>
</dbReference>
<organism evidence="1 2">
    <name type="scientific">Terrabacter ginsenosidimutans</name>
    <dbReference type="NCBI Taxonomy" id="490575"/>
    <lineage>
        <taxon>Bacteria</taxon>
        <taxon>Bacillati</taxon>
        <taxon>Actinomycetota</taxon>
        <taxon>Actinomycetes</taxon>
        <taxon>Micrococcales</taxon>
        <taxon>Intrasporangiaceae</taxon>
        <taxon>Terrabacter</taxon>
    </lineage>
</organism>
<protein>
    <submittedName>
        <fullName evidence="1">Uncharacterized protein</fullName>
    </submittedName>
</protein>
<reference evidence="2" key="1">
    <citation type="journal article" date="2019" name="Int. J. Syst. Evol. Microbiol.">
        <title>The Global Catalogue of Microorganisms (GCM) 10K type strain sequencing project: providing services to taxonomists for standard genome sequencing and annotation.</title>
        <authorList>
            <consortium name="The Broad Institute Genomics Platform"/>
            <consortium name="The Broad Institute Genome Sequencing Center for Infectious Disease"/>
            <person name="Wu L."/>
            <person name="Ma J."/>
        </authorList>
    </citation>
    <scope>NUCLEOTIDE SEQUENCE [LARGE SCALE GENOMIC DNA]</scope>
    <source>
        <strain evidence="2">JCM 17125</strain>
    </source>
</reference>
<name>A0ABP7ELH0_9MICO</name>
<gene>
    <name evidence="1" type="ORF">GCM10022399_41200</name>
</gene>
<dbReference type="NCBIfam" id="NF047389">
    <property type="entry name" value="ATPase_Sll1717"/>
    <property type="match status" value="1"/>
</dbReference>
<keyword evidence="2" id="KW-1185">Reference proteome</keyword>
<evidence type="ECO:0000313" key="2">
    <source>
        <dbReference type="Proteomes" id="UP001501468"/>
    </source>
</evidence>
<dbReference type="InterPro" id="IPR059206">
    <property type="entry name" value="Sll1717-like"/>
</dbReference>
<sequence length="516" mass="57330">MAVLDSLEFGDGTAENEENLLEVFLYSSGAYSRVIKDEADVITGPKGCGKSAIYRVITETQIAKDLTVLPAANPTGTPVFKVLFKEDSSESRLRGIWTAYITSLVGNWIVDAFDGTPGYGYQVEEIRDILELLGLRRAQEAKRSLMQRIRRAQSIEAGAEGSLLTGALGASLKFELADADQEASGAVLLEPADFFSVLQKSAEVLMDAGQRLWVAFDRLDECFTSDSPVERRALRALLRTHLDISQALNYSRVVNMKIFLRSDLLARMSSDVAFTNSTHLRQEDIRWNSDAIADLIATRAQQSQLFRERYLEPRAGHSLVKRSWEALVPDLSSGRRRLSTSQVICERTADGNRGFNPRNVLSLFSFALASARSRQRRALDLGDAQRAEVPLLEQRDIESAAGDLSRRRLTDSVLNEFPGVAKYVRRLEKGPAEFPSLRSLMIRIGQTAVAQDRAEEILQQLQMSGVIGTTRNGYSIPRLYRASLNVNGAADAKPAHERYRVRRHLFADKGSADAVE</sequence>
<accession>A0ABP7ELH0</accession>